<dbReference type="InterPro" id="IPR013083">
    <property type="entry name" value="Znf_RING/FYVE/PHD"/>
</dbReference>
<keyword evidence="3" id="KW-0862">Zinc</keyword>
<dbReference type="Gene3D" id="3.30.160.60">
    <property type="entry name" value="Classic Zinc Finger"/>
    <property type="match status" value="1"/>
</dbReference>
<dbReference type="PROSITE" id="PS00518">
    <property type="entry name" value="ZF_RING_1"/>
    <property type="match status" value="1"/>
</dbReference>
<gene>
    <name evidence="7" type="ORF">VCS650_LOCUS15542</name>
</gene>
<dbReference type="InterPro" id="IPR027370">
    <property type="entry name" value="Znf-RING_euk"/>
</dbReference>
<accession>A0A814HYD3</accession>
<evidence type="ECO:0000259" key="5">
    <source>
        <dbReference type="PROSITE" id="PS50089"/>
    </source>
</evidence>
<dbReference type="Proteomes" id="UP000663891">
    <property type="component" value="Unassembled WGS sequence"/>
</dbReference>
<dbReference type="SMART" id="SM00184">
    <property type="entry name" value="RING"/>
    <property type="match status" value="1"/>
</dbReference>
<evidence type="ECO:0000256" key="1">
    <source>
        <dbReference type="ARBA" id="ARBA00022723"/>
    </source>
</evidence>
<evidence type="ECO:0000256" key="3">
    <source>
        <dbReference type="ARBA" id="ARBA00022833"/>
    </source>
</evidence>
<keyword evidence="1" id="KW-0479">Metal-binding</keyword>
<dbReference type="GO" id="GO:0008270">
    <property type="term" value="F:zinc ion binding"/>
    <property type="evidence" value="ECO:0007669"/>
    <property type="project" value="UniProtKB-KW"/>
</dbReference>
<evidence type="ECO:0000313" key="7">
    <source>
        <dbReference type="EMBL" id="CAF1016261.1"/>
    </source>
</evidence>
<feature type="domain" description="B box-type" evidence="6">
    <location>
        <begin position="137"/>
        <end position="178"/>
    </location>
</feature>
<dbReference type="Pfam" id="PF00643">
    <property type="entry name" value="zf-B_box"/>
    <property type="match status" value="1"/>
</dbReference>
<dbReference type="InterPro" id="IPR017907">
    <property type="entry name" value="Znf_RING_CS"/>
</dbReference>
<evidence type="ECO:0000313" key="8">
    <source>
        <dbReference type="Proteomes" id="UP000663891"/>
    </source>
</evidence>
<sequence>MTSGNQNAVEELITCAICQEIFNDPRVLSCSHTYCHKCIEQIASANNDQFECPLRDGFILPKNEIDTLPVNRIARDMIEIYGSIRKSTQCSNCHTVMSEYGCDKCDNETFCSECYHTVHTPRVMQKHQQIPINERQAEIIFCSVHLDEKVKYWCTTCTTFVCTDCILLEHKDHQYNLINRIAKELEIKITNNLNDIQLTIENKINRANELINSCDNIAQINRTKVSDIMTSLRDTIDKHEQELLKEVSTIEIEQKSQIEEYKTRLKYEPQNLSMQRAALNILLTTKNYAKLLNATQEFEDYIKRTNEILQTVNIPNATIYELTEFDQLEVIKKQILQCGQYINNNNNSQLILNNVHKEKKLLHSTKENHNLLTVATSNDFPNYMYLPKEQRQKQLCRK</sequence>
<proteinExistence type="predicted"/>
<dbReference type="EMBL" id="CAJNON010000135">
    <property type="protein sequence ID" value="CAF1016261.1"/>
    <property type="molecule type" value="Genomic_DNA"/>
</dbReference>
<dbReference type="AlphaFoldDB" id="A0A814HYD3"/>
<comment type="caution">
    <text evidence="7">The sequence shown here is derived from an EMBL/GenBank/DDBJ whole genome shotgun (WGS) entry which is preliminary data.</text>
</comment>
<dbReference type="Gene3D" id="3.30.40.10">
    <property type="entry name" value="Zinc/RING finger domain, C3HC4 (zinc finger)"/>
    <property type="match status" value="1"/>
</dbReference>
<organism evidence="7 8">
    <name type="scientific">Adineta steineri</name>
    <dbReference type="NCBI Taxonomy" id="433720"/>
    <lineage>
        <taxon>Eukaryota</taxon>
        <taxon>Metazoa</taxon>
        <taxon>Spiralia</taxon>
        <taxon>Gnathifera</taxon>
        <taxon>Rotifera</taxon>
        <taxon>Eurotatoria</taxon>
        <taxon>Bdelloidea</taxon>
        <taxon>Adinetida</taxon>
        <taxon>Adinetidae</taxon>
        <taxon>Adineta</taxon>
    </lineage>
</organism>
<dbReference type="InterPro" id="IPR047153">
    <property type="entry name" value="TRIM45/56/19-like"/>
</dbReference>
<dbReference type="PANTHER" id="PTHR25462">
    <property type="entry name" value="BONUS, ISOFORM C-RELATED"/>
    <property type="match status" value="1"/>
</dbReference>
<feature type="domain" description="RING-type" evidence="5">
    <location>
        <begin position="15"/>
        <end position="54"/>
    </location>
</feature>
<dbReference type="SUPFAM" id="SSF57845">
    <property type="entry name" value="B-box zinc-binding domain"/>
    <property type="match status" value="1"/>
</dbReference>
<evidence type="ECO:0000256" key="2">
    <source>
        <dbReference type="ARBA" id="ARBA00022771"/>
    </source>
</evidence>
<keyword evidence="2 4" id="KW-0863">Zinc-finger</keyword>
<dbReference type="Pfam" id="PF13445">
    <property type="entry name" value="zf-RING_UBOX"/>
    <property type="match status" value="1"/>
</dbReference>
<reference evidence="7" key="1">
    <citation type="submission" date="2021-02" db="EMBL/GenBank/DDBJ databases">
        <authorList>
            <person name="Nowell W R."/>
        </authorList>
    </citation>
    <scope>NUCLEOTIDE SEQUENCE</scope>
</reference>
<dbReference type="OrthoDB" id="342730at2759"/>
<dbReference type="PANTHER" id="PTHR25462:SF296">
    <property type="entry name" value="MEIOTIC P26, ISOFORM F"/>
    <property type="match status" value="1"/>
</dbReference>
<dbReference type="SMART" id="SM00336">
    <property type="entry name" value="BBOX"/>
    <property type="match status" value="1"/>
</dbReference>
<protein>
    <submittedName>
        <fullName evidence="7">Uncharacterized protein</fullName>
    </submittedName>
</protein>
<evidence type="ECO:0000259" key="6">
    <source>
        <dbReference type="PROSITE" id="PS50119"/>
    </source>
</evidence>
<evidence type="ECO:0000256" key="4">
    <source>
        <dbReference type="PROSITE-ProRule" id="PRU00024"/>
    </source>
</evidence>
<dbReference type="InterPro" id="IPR001841">
    <property type="entry name" value="Znf_RING"/>
</dbReference>
<dbReference type="InterPro" id="IPR000315">
    <property type="entry name" value="Znf_B-box"/>
</dbReference>
<dbReference type="SUPFAM" id="SSF57850">
    <property type="entry name" value="RING/U-box"/>
    <property type="match status" value="1"/>
</dbReference>
<dbReference type="PROSITE" id="PS50089">
    <property type="entry name" value="ZF_RING_2"/>
    <property type="match status" value="1"/>
</dbReference>
<dbReference type="PROSITE" id="PS50119">
    <property type="entry name" value="ZF_BBOX"/>
    <property type="match status" value="1"/>
</dbReference>
<name>A0A814HYD3_9BILA</name>